<dbReference type="Proteomes" id="UP000184368">
    <property type="component" value="Unassembled WGS sequence"/>
</dbReference>
<dbReference type="AlphaFoldDB" id="A0A1M5F661"/>
<dbReference type="InterPro" id="IPR036397">
    <property type="entry name" value="RNaseH_sf"/>
</dbReference>
<dbReference type="GO" id="GO:0003676">
    <property type="term" value="F:nucleic acid binding"/>
    <property type="evidence" value="ECO:0007669"/>
    <property type="project" value="InterPro"/>
</dbReference>
<dbReference type="STRING" id="1302690.BUE76_03040"/>
<dbReference type="RefSeq" id="WP_073045286.1">
    <property type="nucleotide sequence ID" value="NZ_FQUO01000013.1"/>
</dbReference>
<dbReference type="CDD" id="cd05782">
    <property type="entry name" value="DNA_polB_like1_exo"/>
    <property type="match status" value="1"/>
</dbReference>
<accession>A0A1M5F661</accession>
<gene>
    <name evidence="2" type="ORF">SAMN05444008_11356</name>
</gene>
<feature type="domain" description="Predicted 3'-5' exonuclease PolB-like" evidence="1">
    <location>
        <begin position="59"/>
        <end position="222"/>
    </location>
</feature>
<dbReference type="SUPFAM" id="SSF53098">
    <property type="entry name" value="Ribonuclease H-like"/>
    <property type="match status" value="1"/>
</dbReference>
<proteinExistence type="predicted"/>
<organism evidence="2 3">
    <name type="scientific">Cnuella takakiae</name>
    <dbReference type="NCBI Taxonomy" id="1302690"/>
    <lineage>
        <taxon>Bacteria</taxon>
        <taxon>Pseudomonadati</taxon>
        <taxon>Bacteroidota</taxon>
        <taxon>Chitinophagia</taxon>
        <taxon>Chitinophagales</taxon>
        <taxon>Chitinophagaceae</taxon>
        <taxon>Cnuella</taxon>
    </lineage>
</organism>
<evidence type="ECO:0000259" key="1">
    <source>
        <dbReference type="Pfam" id="PF10108"/>
    </source>
</evidence>
<dbReference type="OrthoDB" id="9773351at2"/>
<dbReference type="Pfam" id="PF10108">
    <property type="entry name" value="DNA_pol_B_exo2"/>
    <property type="match status" value="1"/>
</dbReference>
<evidence type="ECO:0000313" key="2">
    <source>
        <dbReference type="EMBL" id="SHF86999.1"/>
    </source>
</evidence>
<protein>
    <recommendedName>
        <fullName evidence="1">Predicted 3'-5' exonuclease PolB-like domain-containing protein</fullName>
    </recommendedName>
</protein>
<sequence>MNFNNILFLDIETVAQYEDYTQLPDGWRELWDHKAKSLIRNPDDNAASIYDRAGIYAEFGKIICVSVGCIQGDGEDRKLVLTSYFEHDEKVLLQQVAEMLKKWSGNPDKLLCAHNGKEFDYPYLCRRMIINGIEIPEALRIAGRKPWEVRHLDTLEMWKFGDYKSYTSLKLLAQCLGIPSPKDDIDGSQVYGVYYKENNLKRISEYCEKDVKTLAQVLLRFHCQPLIKEENISVKFKPPVPIKGEQSQPTLL</sequence>
<dbReference type="EMBL" id="FQUO01000013">
    <property type="protein sequence ID" value="SHF86999.1"/>
    <property type="molecule type" value="Genomic_DNA"/>
</dbReference>
<evidence type="ECO:0000313" key="3">
    <source>
        <dbReference type="Proteomes" id="UP000184368"/>
    </source>
</evidence>
<dbReference type="InterPro" id="IPR019288">
    <property type="entry name" value="3'-5'_exonuclease_PolB-like"/>
</dbReference>
<dbReference type="Gene3D" id="3.30.420.10">
    <property type="entry name" value="Ribonuclease H-like superfamily/Ribonuclease H"/>
    <property type="match status" value="1"/>
</dbReference>
<reference evidence="2 3" key="1">
    <citation type="submission" date="2016-11" db="EMBL/GenBank/DDBJ databases">
        <authorList>
            <person name="Jaros S."/>
            <person name="Januszkiewicz K."/>
            <person name="Wedrychowicz H."/>
        </authorList>
    </citation>
    <scope>NUCLEOTIDE SEQUENCE [LARGE SCALE GENOMIC DNA]</scope>
    <source>
        <strain evidence="2 3">DSM 26897</strain>
    </source>
</reference>
<keyword evidence="3" id="KW-1185">Reference proteome</keyword>
<name>A0A1M5F661_9BACT</name>
<dbReference type="InterPro" id="IPR012337">
    <property type="entry name" value="RNaseH-like_sf"/>
</dbReference>